<keyword evidence="2" id="KW-0964">Secreted</keyword>
<gene>
    <name evidence="3" type="ORF">GU927_009785</name>
</gene>
<dbReference type="Pfam" id="PF00353">
    <property type="entry name" value="HemolysinCabind"/>
    <property type="match status" value="4"/>
</dbReference>
<dbReference type="InterPro" id="IPR001343">
    <property type="entry name" value="Hemolysn_Ca-bd"/>
</dbReference>
<dbReference type="InterPro" id="IPR018511">
    <property type="entry name" value="Hemolysin-typ_Ca-bd_CS"/>
</dbReference>
<evidence type="ECO:0000256" key="2">
    <source>
        <dbReference type="ARBA" id="ARBA00022525"/>
    </source>
</evidence>
<organism evidence="3 4">
    <name type="scientific">Paragemmobacter amnigenus</name>
    <dbReference type="NCBI Taxonomy" id="2852097"/>
    <lineage>
        <taxon>Bacteria</taxon>
        <taxon>Pseudomonadati</taxon>
        <taxon>Pseudomonadota</taxon>
        <taxon>Alphaproteobacteria</taxon>
        <taxon>Rhodobacterales</taxon>
        <taxon>Paracoccaceae</taxon>
        <taxon>Paragemmobacter</taxon>
    </lineage>
</organism>
<evidence type="ECO:0008006" key="5">
    <source>
        <dbReference type="Google" id="ProtNLM"/>
    </source>
</evidence>
<dbReference type="Proteomes" id="UP000731907">
    <property type="component" value="Unassembled WGS sequence"/>
</dbReference>
<comment type="subcellular location">
    <subcellularLocation>
        <location evidence="1">Secreted</location>
    </subcellularLocation>
</comment>
<proteinExistence type="predicted"/>
<reference evidence="3 4" key="1">
    <citation type="submission" date="2021-06" db="EMBL/GenBank/DDBJ databases">
        <title>Rhodobacteraceae bacterium strain HSP-20.</title>
        <authorList>
            <person name="Chen W.-M."/>
        </authorList>
    </citation>
    <scope>NUCLEOTIDE SEQUENCE [LARGE SCALE GENOMIC DNA]</scope>
    <source>
        <strain evidence="3 4">HSP-20</strain>
    </source>
</reference>
<dbReference type="InterPro" id="IPR050557">
    <property type="entry name" value="RTX_toxin/Mannuronan_C5-epim"/>
</dbReference>
<sequence>MIYDGSGDDTLIGGAGDDELFMWNGTDVAFGGDGADSFYFGARGDAAFGGGGTDSFFLWPAIDGEVYIEGGDAADLTVIENTGATNSKVIFADFNPAGGDAIRVIDYDFTATQDGLTGAPLTAAIAGWRGGLTIDSFDDSYLVVTIGGSGIELHFPTISVTSPESVINAILAAITPVGNTERLGSDLANDTINGTAGYDALYGLAGNDSLSGNDGHDELYGGIGNDTLSGGNGWDFLDGGDGNDSLVGGAGGDTLVAGNGNDTMTGGSGSDLFVWDIRREGAKTITDFAPNIDTLRVVVGVDFDPDILDSAVRIVGGNTVVGDSFASLTVTGVGSLVQMGDLNVQIAVEGSEESESIVGFSNLSEEIRNNLLFGMGGDDALVGGDDGDDTIYGGDGNDTIDSNGGWWNELYGGDGDDTLYLSGDGLMEGGAGRDTFVFTRSEFGYAYGEVTDFDQRSDWIVIDNPDLTIDDLYFETSSDGTLIFWGDGEIWVAGKTPADLTPRIVFDVD</sequence>
<dbReference type="EMBL" id="JAAATX020000006">
    <property type="protein sequence ID" value="MBU9698132.1"/>
    <property type="molecule type" value="Genomic_DNA"/>
</dbReference>
<dbReference type="InterPro" id="IPR011049">
    <property type="entry name" value="Serralysin-like_metalloprot_C"/>
</dbReference>
<dbReference type="PANTHER" id="PTHR38340:SF1">
    <property type="entry name" value="S-LAYER PROTEIN"/>
    <property type="match status" value="1"/>
</dbReference>
<keyword evidence="4" id="KW-1185">Reference proteome</keyword>
<dbReference type="PRINTS" id="PR00313">
    <property type="entry name" value="CABNDNGRPT"/>
</dbReference>
<dbReference type="Gene3D" id="2.150.10.10">
    <property type="entry name" value="Serralysin-like metalloprotease, C-terminal"/>
    <property type="match status" value="4"/>
</dbReference>
<dbReference type="SUPFAM" id="SSF51120">
    <property type="entry name" value="beta-Roll"/>
    <property type="match status" value="3"/>
</dbReference>
<dbReference type="PROSITE" id="PS00330">
    <property type="entry name" value="HEMOLYSIN_CALCIUM"/>
    <property type="match status" value="3"/>
</dbReference>
<evidence type="ECO:0000313" key="3">
    <source>
        <dbReference type="EMBL" id="MBU9698132.1"/>
    </source>
</evidence>
<dbReference type="PANTHER" id="PTHR38340">
    <property type="entry name" value="S-LAYER PROTEIN"/>
    <property type="match status" value="1"/>
</dbReference>
<accession>A0ABS6J3U0</accession>
<evidence type="ECO:0000256" key="1">
    <source>
        <dbReference type="ARBA" id="ARBA00004613"/>
    </source>
</evidence>
<comment type="caution">
    <text evidence="3">The sequence shown here is derived from an EMBL/GenBank/DDBJ whole genome shotgun (WGS) entry which is preliminary data.</text>
</comment>
<protein>
    <recommendedName>
        <fullName evidence="5">Calcium-binding protein</fullName>
    </recommendedName>
</protein>
<evidence type="ECO:0000313" key="4">
    <source>
        <dbReference type="Proteomes" id="UP000731907"/>
    </source>
</evidence>
<name>A0ABS6J3U0_9RHOB</name>